<dbReference type="PIRSF" id="PIRSF003230">
    <property type="entry name" value="YbgC"/>
    <property type="match status" value="1"/>
</dbReference>
<dbReference type="PANTHER" id="PTHR31793:SF27">
    <property type="entry name" value="NOVEL THIOESTERASE SUPERFAMILY DOMAIN AND SAPOSIN A-TYPE DOMAIN CONTAINING PROTEIN (0610012H03RIK)"/>
    <property type="match status" value="1"/>
</dbReference>
<dbReference type="Gene3D" id="3.10.129.10">
    <property type="entry name" value="Hotdog Thioesterase"/>
    <property type="match status" value="1"/>
</dbReference>
<evidence type="ECO:0000313" key="3">
    <source>
        <dbReference type="EMBL" id="MDC0673653.1"/>
    </source>
</evidence>
<keyword evidence="2" id="KW-0378">Hydrolase</keyword>
<dbReference type="InterPro" id="IPR006684">
    <property type="entry name" value="YbgC/YbaW"/>
</dbReference>
<accession>A0ABT5BIZ3</accession>
<comment type="similarity">
    <text evidence="1">Belongs to the 4-hydroxybenzoyl-CoA thioesterase family.</text>
</comment>
<comment type="caution">
    <text evidence="3">The sequence shown here is derived from an EMBL/GenBank/DDBJ whole genome shotgun (WGS) entry which is preliminary data.</text>
</comment>
<dbReference type="EMBL" id="JAQNDN010000022">
    <property type="protein sequence ID" value="MDC0673653.1"/>
    <property type="molecule type" value="Genomic_DNA"/>
</dbReference>
<dbReference type="NCBIfam" id="TIGR00051">
    <property type="entry name" value="YbgC/FadM family acyl-CoA thioesterase"/>
    <property type="match status" value="1"/>
</dbReference>
<sequence>MARTPRLTRSPARELRLGVKLRVIYADTDQMGVVYHGTYARYLEAARVEFMRDAGQTYADVEAAGFALPLTDLQISYLSPARYDDILSVMVGVVEIGYARLILGYHVLVAPGDRKGLAEPLTIAFAETCHCCIARADGRPARFPGPLRAALANLAPKPEGAD</sequence>
<dbReference type="InterPro" id="IPR008272">
    <property type="entry name" value="HB-CoA_thioesterase_AS"/>
</dbReference>
<evidence type="ECO:0000256" key="1">
    <source>
        <dbReference type="ARBA" id="ARBA00005953"/>
    </source>
</evidence>
<reference evidence="3 4" key="1">
    <citation type="submission" date="2022-11" db="EMBL/GenBank/DDBJ databases">
        <title>Minimal conservation of predation-associated metabolite biosynthetic gene clusters underscores biosynthetic potential of Myxococcota including descriptions for ten novel species: Archangium lansinium sp. nov., Myxococcus landrumus sp. nov., Nannocystis bai.</title>
        <authorList>
            <person name="Ahearne A."/>
            <person name="Stevens C."/>
            <person name="Dowd S."/>
        </authorList>
    </citation>
    <scope>NUCLEOTIDE SEQUENCE [LARGE SCALE GENOMIC DNA]</scope>
    <source>
        <strain evidence="3 4">NCELM</strain>
    </source>
</reference>
<evidence type="ECO:0000313" key="4">
    <source>
        <dbReference type="Proteomes" id="UP001217838"/>
    </source>
</evidence>
<protein>
    <submittedName>
        <fullName evidence="3">Thioesterase family protein</fullName>
    </submittedName>
</protein>
<dbReference type="Proteomes" id="UP001217838">
    <property type="component" value="Unassembled WGS sequence"/>
</dbReference>
<organism evidence="3 4">
    <name type="scientific">Nannocystis radixulma</name>
    <dbReference type="NCBI Taxonomy" id="2995305"/>
    <lineage>
        <taxon>Bacteria</taxon>
        <taxon>Pseudomonadati</taxon>
        <taxon>Myxococcota</taxon>
        <taxon>Polyangia</taxon>
        <taxon>Nannocystales</taxon>
        <taxon>Nannocystaceae</taxon>
        <taxon>Nannocystis</taxon>
    </lineage>
</organism>
<dbReference type="Pfam" id="PF13279">
    <property type="entry name" value="4HBT_2"/>
    <property type="match status" value="1"/>
</dbReference>
<gene>
    <name evidence="3" type="ORF">POL58_38265</name>
</gene>
<dbReference type="SUPFAM" id="SSF54637">
    <property type="entry name" value="Thioesterase/thiol ester dehydrase-isomerase"/>
    <property type="match status" value="1"/>
</dbReference>
<proteinExistence type="inferred from homology"/>
<dbReference type="PROSITE" id="PS01328">
    <property type="entry name" value="4HBCOA_THIOESTERASE"/>
    <property type="match status" value="1"/>
</dbReference>
<dbReference type="CDD" id="cd00586">
    <property type="entry name" value="4HBT"/>
    <property type="match status" value="1"/>
</dbReference>
<dbReference type="PANTHER" id="PTHR31793">
    <property type="entry name" value="4-HYDROXYBENZOYL-COA THIOESTERASE FAMILY MEMBER"/>
    <property type="match status" value="1"/>
</dbReference>
<evidence type="ECO:0000256" key="2">
    <source>
        <dbReference type="ARBA" id="ARBA00022801"/>
    </source>
</evidence>
<name>A0ABT5BIZ3_9BACT</name>
<dbReference type="RefSeq" id="WP_267683077.1">
    <property type="nucleotide sequence ID" value="NZ_JAQNDN010000022.1"/>
</dbReference>
<dbReference type="InterPro" id="IPR029069">
    <property type="entry name" value="HotDog_dom_sf"/>
</dbReference>
<dbReference type="InterPro" id="IPR050563">
    <property type="entry name" value="4-hydroxybenzoyl-CoA_TE"/>
</dbReference>
<keyword evidence="4" id="KW-1185">Reference proteome</keyword>